<sequence length="346" mass="39674">MYLTPNISIETQGHNVNTKQTHFRLHIASVLFLIIMTGLMGCSDSPPEESGGQARNEKFTVPEKPTQKTVYKEEIYGDPDIFSEPRLQFVWQAPTEEKYTIWSTRLDGSDLRRVLPPDLLFAKDGVIFHLPIRSPDNRYLAVSLDSNEVMGTIKMLFDLKEKTATELGRGAYVPDFQWTSDSRFLYYYNDDGFWKYDVKSKTNHDTPVIYSSGLFILNDDRFVSLHHDYYEVYSKERKKLFEKSINYGVIAHSFQTVANDGSMIFCVVGGKEQPFSIIFNLNNPEKVYYKAADTIYSSPAFDLSNKRLYFSNGSVEYLDIKTKKETQVFTLPGGTIAHLSMLNPLN</sequence>
<accession>A0A4U8YLJ9</accession>
<evidence type="ECO:0000313" key="1">
    <source>
        <dbReference type="EMBL" id="VFQ44571.1"/>
    </source>
</evidence>
<keyword evidence="2" id="KW-1185">Reference proteome</keyword>
<reference evidence="1 2" key="1">
    <citation type="submission" date="2019-03" db="EMBL/GenBank/DDBJ databases">
        <authorList>
            <person name="Nijsse B."/>
        </authorList>
    </citation>
    <scope>NUCLEOTIDE SEQUENCE [LARGE SCALE GENOMIC DNA]</scope>
    <source>
        <strain evidence="1">Desulfoluna butyratoxydans MSL71</strain>
    </source>
</reference>
<gene>
    <name evidence="1" type="ORF">MSL71_22200</name>
</gene>
<dbReference type="AlphaFoldDB" id="A0A4U8YLJ9"/>
<proteinExistence type="predicted"/>
<evidence type="ECO:0008006" key="3">
    <source>
        <dbReference type="Google" id="ProtNLM"/>
    </source>
</evidence>
<dbReference type="Proteomes" id="UP000507962">
    <property type="component" value="Unassembled WGS sequence"/>
</dbReference>
<dbReference type="EMBL" id="CAADHO010000003">
    <property type="protein sequence ID" value="VFQ44571.1"/>
    <property type="molecule type" value="Genomic_DNA"/>
</dbReference>
<dbReference type="SUPFAM" id="SSF69304">
    <property type="entry name" value="Tricorn protease N-terminal domain"/>
    <property type="match status" value="1"/>
</dbReference>
<name>A0A4U8YLJ9_9BACT</name>
<evidence type="ECO:0000313" key="2">
    <source>
        <dbReference type="Proteomes" id="UP000507962"/>
    </source>
</evidence>
<organism evidence="1 2">
    <name type="scientific">Desulfoluna butyratoxydans</name>
    <dbReference type="NCBI Taxonomy" id="231438"/>
    <lineage>
        <taxon>Bacteria</taxon>
        <taxon>Pseudomonadati</taxon>
        <taxon>Thermodesulfobacteriota</taxon>
        <taxon>Desulfobacteria</taxon>
        <taxon>Desulfobacterales</taxon>
        <taxon>Desulfolunaceae</taxon>
        <taxon>Desulfoluna</taxon>
    </lineage>
</organism>
<protein>
    <recommendedName>
        <fullName evidence="3">Six-bladed beta-propeller tolb-like</fullName>
    </recommendedName>
</protein>